<reference evidence="1" key="1">
    <citation type="submission" date="2023-10" db="EMBL/GenBank/DDBJ databases">
        <authorList>
            <person name="Chen Y."/>
            <person name="Shah S."/>
            <person name="Dougan E. K."/>
            <person name="Thang M."/>
            <person name="Chan C."/>
        </authorList>
    </citation>
    <scope>NUCLEOTIDE SEQUENCE [LARGE SCALE GENOMIC DNA]</scope>
</reference>
<keyword evidence="2" id="KW-1185">Reference proteome</keyword>
<dbReference type="Proteomes" id="UP001189429">
    <property type="component" value="Unassembled WGS sequence"/>
</dbReference>
<organism evidence="1 2">
    <name type="scientific">Prorocentrum cordatum</name>
    <dbReference type="NCBI Taxonomy" id="2364126"/>
    <lineage>
        <taxon>Eukaryota</taxon>
        <taxon>Sar</taxon>
        <taxon>Alveolata</taxon>
        <taxon>Dinophyceae</taxon>
        <taxon>Prorocentrales</taxon>
        <taxon>Prorocentraceae</taxon>
        <taxon>Prorocentrum</taxon>
    </lineage>
</organism>
<comment type="caution">
    <text evidence="1">The sequence shown here is derived from an EMBL/GenBank/DDBJ whole genome shotgun (WGS) entry which is preliminary data.</text>
</comment>
<name>A0ABN9RS17_9DINO</name>
<sequence>MTACVCRSDLVLRLKGGMTQLFRIVLKVFFGAPLKPDLRTGVELNIFGEAMPRIFRGALSVIIQDEKTFKFSKENVVSVKCNLARDGRTGYTVPSTELDASKVKLNFNASIRGVQDRLAEVEATRGPTARKEIEALLDYKFNPESLLQDKDLGIQVADAWAYDSMHDYLVGGVFIIELDAILDVLKSENFGGATLHEHFKLWEWPGGYTSGKDLCKKIPSDGASGKASEYMSTPPR</sequence>
<evidence type="ECO:0000313" key="1">
    <source>
        <dbReference type="EMBL" id="CAK0822045.1"/>
    </source>
</evidence>
<accession>A0ABN9RS17</accession>
<proteinExistence type="predicted"/>
<evidence type="ECO:0000313" key="2">
    <source>
        <dbReference type="Proteomes" id="UP001189429"/>
    </source>
</evidence>
<protein>
    <recommendedName>
        <fullName evidence="3">FACT complex subunit</fullName>
    </recommendedName>
</protein>
<evidence type="ECO:0008006" key="3">
    <source>
        <dbReference type="Google" id="ProtNLM"/>
    </source>
</evidence>
<gene>
    <name evidence="1" type="ORF">PCOR1329_LOCUS23158</name>
</gene>
<dbReference type="EMBL" id="CAUYUJ010007808">
    <property type="protein sequence ID" value="CAK0822045.1"/>
    <property type="molecule type" value="Genomic_DNA"/>
</dbReference>